<keyword evidence="3" id="KW-0813">Transport</keyword>
<dbReference type="OrthoDB" id="9810457at2"/>
<name>A0A0T5NQP4_9RHOB</name>
<gene>
    <name evidence="9" type="ORF">XM53_18245</name>
</gene>
<feature type="transmembrane region" description="Helical" evidence="8">
    <location>
        <begin position="95"/>
        <end position="114"/>
    </location>
</feature>
<dbReference type="STRING" id="1641875.XM53_18245"/>
<evidence type="ECO:0000313" key="10">
    <source>
        <dbReference type="Proteomes" id="UP000051295"/>
    </source>
</evidence>
<dbReference type="EMBL" id="LAXJ01000024">
    <property type="protein sequence ID" value="KRS11022.1"/>
    <property type="molecule type" value="Genomic_DNA"/>
</dbReference>
<feature type="transmembrane region" description="Helical" evidence="8">
    <location>
        <begin position="7"/>
        <end position="26"/>
    </location>
</feature>
<keyword evidence="10" id="KW-1185">Reference proteome</keyword>
<reference evidence="9 10" key="1">
    <citation type="submission" date="2015-04" db="EMBL/GenBank/DDBJ databases">
        <title>The draft genome sequence of Roseovarius sp.R12b.</title>
        <authorList>
            <person name="Li G."/>
            <person name="Lai Q."/>
            <person name="Shao Z."/>
            <person name="Yan P."/>
        </authorList>
    </citation>
    <scope>NUCLEOTIDE SEQUENCE [LARGE SCALE GENOMIC DNA]</scope>
    <source>
        <strain evidence="9 10">R12B</strain>
    </source>
</reference>
<dbReference type="GO" id="GO:0055085">
    <property type="term" value="P:transmembrane transport"/>
    <property type="evidence" value="ECO:0007669"/>
    <property type="project" value="InterPro"/>
</dbReference>
<keyword evidence="6 8" id="KW-1133">Transmembrane helix</keyword>
<feature type="transmembrane region" description="Helical" evidence="8">
    <location>
        <begin position="231"/>
        <end position="254"/>
    </location>
</feature>
<evidence type="ECO:0000256" key="1">
    <source>
        <dbReference type="ARBA" id="ARBA00004651"/>
    </source>
</evidence>
<protein>
    <submittedName>
        <fullName evidence="9">Malonate transporter</fullName>
    </submittedName>
</protein>
<dbReference type="AlphaFoldDB" id="A0A0T5NQP4"/>
<comment type="similarity">
    <text evidence="2">Belongs to the auxin efflux carrier (TC 2.A.69) family.</text>
</comment>
<keyword evidence="5 8" id="KW-0812">Transmembrane</keyword>
<dbReference type="InterPro" id="IPR038770">
    <property type="entry name" value="Na+/solute_symporter_sf"/>
</dbReference>
<dbReference type="PATRIC" id="fig|1641875.4.peg.2172"/>
<dbReference type="InterPro" id="IPR004776">
    <property type="entry name" value="Mem_transp_PIN-like"/>
</dbReference>
<organism evidence="9 10">
    <name type="scientific">Roseovarius atlanticus</name>
    <dbReference type="NCBI Taxonomy" id="1641875"/>
    <lineage>
        <taxon>Bacteria</taxon>
        <taxon>Pseudomonadati</taxon>
        <taxon>Pseudomonadota</taxon>
        <taxon>Alphaproteobacteria</taxon>
        <taxon>Rhodobacterales</taxon>
        <taxon>Roseobacteraceae</taxon>
        <taxon>Roseovarius</taxon>
    </lineage>
</organism>
<evidence type="ECO:0000256" key="8">
    <source>
        <dbReference type="SAM" id="Phobius"/>
    </source>
</evidence>
<evidence type="ECO:0000256" key="7">
    <source>
        <dbReference type="ARBA" id="ARBA00023136"/>
    </source>
</evidence>
<feature type="transmembrane region" description="Helical" evidence="8">
    <location>
        <begin position="199"/>
        <end position="219"/>
    </location>
</feature>
<keyword evidence="7 8" id="KW-0472">Membrane</keyword>
<sequence>MQALLDVILPVFMVIGFGYVAVWRGWFSQSGVDGLMKFTQGFALPCLLFVAIARLDLGQHFEWRMLLSFYAGALAGFFLGMFGGRFLFGRPWEDCVPIGFCCLFSNSLLLGLPLTERAYGADALEANYAIIALHSPICYGVGITAMEIVRAKGQTGAGFVMRVAKAMFSNSLILGILLGLAVNLSGLPLPGTVNDALDLLVRSALPAALFGLGGVLASYRPEGDLRLVFTLCLISLVVHPLITRGLGLVFALPVEATRSAVLTAAMAPGINAYIFASMYGRAMRVAATTVLVATALSVLTVWLWLGQLP</sequence>
<feature type="transmembrane region" description="Helical" evidence="8">
    <location>
        <begin position="285"/>
        <end position="305"/>
    </location>
</feature>
<evidence type="ECO:0000256" key="2">
    <source>
        <dbReference type="ARBA" id="ARBA00010145"/>
    </source>
</evidence>
<dbReference type="GO" id="GO:0005886">
    <property type="term" value="C:plasma membrane"/>
    <property type="evidence" value="ECO:0007669"/>
    <property type="project" value="UniProtKB-SubCell"/>
</dbReference>
<evidence type="ECO:0000256" key="6">
    <source>
        <dbReference type="ARBA" id="ARBA00022989"/>
    </source>
</evidence>
<keyword evidence="4" id="KW-1003">Cell membrane</keyword>
<accession>A0A0T5NQP4</accession>
<evidence type="ECO:0000256" key="5">
    <source>
        <dbReference type="ARBA" id="ARBA00022692"/>
    </source>
</evidence>
<dbReference type="PANTHER" id="PTHR36838">
    <property type="entry name" value="AUXIN EFFLUX CARRIER FAMILY PROTEIN"/>
    <property type="match status" value="1"/>
</dbReference>
<dbReference type="Pfam" id="PF03547">
    <property type="entry name" value="Mem_trans"/>
    <property type="match status" value="1"/>
</dbReference>
<dbReference type="Gene3D" id="1.20.1530.20">
    <property type="match status" value="1"/>
</dbReference>
<feature type="transmembrane region" description="Helical" evidence="8">
    <location>
        <begin position="126"/>
        <end position="146"/>
    </location>
</feature>
<dbReference type="RefSeq" id="WP_057795942.1">
    <property type="nucleotide sequence ID" value="NZ_LAXJ01000024.1"/>
</dbReference>
<evidence type="ECO:0000313" key="9">
    <source>
        <dbReference type="EMBL" id="KRS11022.1"/>
    </source>
</evidence>
<feature type="transmembrane region" description="Helical" evidence="8">
    <location>
        <begin position="167"/>
        <end position="187"/>
    </location>
</feature>
<comment type="subcellular location">
    <subcellularLocation>
        <location evidence="1">Cell membrane</location>
        <topology evidence="1">Multi-pass membrane protein</topology>
    </subcellularLocation>
</comment>
<dbReference type="PANTHER" id="PTHR36838:SF3">
    <property type="entry name" value="TRANSPORTER AUXIN EFFLUX CARRIER EC FAMILY"/>
    <property type="match status" value="1"/>
</dbReference>
<dbReference type="Proteomes" id="UP000051295">
    <property type="component" value="Unassembled WGS sequence"/>
</dbReference>
<feature type="transmembrane region" description="Helical" evidence="8">
    <location>
        <begin position="260"/>
        <end position="278"/>
    </location>
</feature>
<comment type="caution">
    <text evidence="9">The sequence shown here is derived from an EMBL/GenBank/DDBJ whole genome shotgun (WGS) entry which is preliminary data.</text>
</comment>
<proteinExistence type="inferred from homology"/>
<evidence type="ECO:0000256" key="3">
    <source>
        <dbReference type="ARBA" id="ARBA00022448"/>
    </source>
</evidence>
<evidence type="ECO:0000256" key="4">
    <source>
        <dbReference type="ARBA" id="ARBA00022475"/>
    </source>
</evidence>
<feature type="transmembrane region" description="Helical" evidence="8">
    <location>
        <begin position="67"/>
        <end position="88"/>
    </location>
</feature>